<feature type="compositionally biased region" description="Low complexity" evidence="1">
    <location>
        <begin position="153"/>
        <end position="171"/>
    </location>
</feature>
<feature type="compositionally biased region" description="Low complexity" evidence="1">
    <location>
        <begin position="494"/>
        <end position="508"/>
    </location>
</feature>
<organism evidence="2 3">
    <name type="scientific">Circinella minor</name>
    <dbReference type="NCBI Taxonomy" id="1195481"/>
    <lineage>
        <taxon>Eukaryota</taxon>
        <taxon>Fungi</taxon>
        <taxon>Fungi incertae sedis</taxon>
        <taxon>Mucoromycota</taxon>
        <taxon>Mucoromycotina</taxon>
        <taxon>Mucoromycetes</taxon>
        <taxon>Mucorales</taxon>
        <taxon>Lichtheimiaceae</taxon>
        <taxon>Circinella</taxon>
    </lineage>
</organism>
<keyword evidence="3" id="KW-1185">Reference proteome</keyword>
<accession>A0A8H7RZH6</accession>
<dbReference type="EMBL" id="JAEPRB010000177">
    <property type="protein sequence ID" value="KAG2219495.1"/>
    <property type="molecule type" value="Genomic_DNA"/>
</dbReference>
<feature type="compositionally biased region" description="Basic and acidic residues" evidence="1">
    <location>
        <begin position="473"/>
        <end position="485"/>
    </location>
</feature>
<gene>
    <name evidence="2" type="ORF">INT45_010415</name>
</gene>
<feature type="region of interest" description="Disordered" evidence="1">
    <location>
        <begin position="153"/>
        <end position="182"/>
    </location>
</feature>
<feature type="region of interest" description="Disordered" evidence="1">
    <location>
        <begin position="349"/>
        <end position="414"/>
    </location>
</feature>
<feature type="region of interest" description="Disordered" evidence="1">
    <location>
        <begin position="45"/>
        <end position="73"/>
    </location>
</feature>
<evidence type="ECO:0000313" key="3">
    <source>
        <dbReference type="Proteomes" id="UP000646827"/>
    </source>
</evidence>
<reference evidence="2 3" key="1">
    <citation type="submission" date="2020-12" db="EMBL/GenBank/DDBJ databases">
        <title>Metabolic potential, ecology and presence of endohyphal bacteria is reflected in genomic diversity of Mucoromycotina.</title>
        <authorList>
            <person name="Muszewska A."/>
            <person name="Okrasinska A."/>
            <person name="Steczkiewicz K."/>
            <person name="Drgas O."/>
            <person name="Orlowska M."/>
            <person name="Perlinska-Lenart U."/>
            <person name="Aleksandrzak-Piekarczyk T."/>
            <person name="Szatraj K."/>
            <person name="Zielenkiewicz U."/>
            <person name="Pilsyk S."/>
            <person name="Malc E."/>
            <person name="Mieczkowski P."/>
            <person name="Kruszewska J.S."/>
            <person name="Biernat P."/>
            <person name="Pawlowska J."/>
        </authorList>
    </citation>
    <scope>NUCLEOTIDE SEQUENCE [LARGE SCALE GENOMIC DNA]</scope>
    <source>
        <strain evidence="2 3">CBS 142.35</strain>
    </source>
</reference>
<feature type="compositionally biased region" description="Low complexity" evidence="1">
    <location>
        <begin position="517"/>
        <end position="527"/>
    </location>
</feature>
<dbReference type="PANTHER" id="PTHR35140:SF1">
    <property type="entry name" value="MITOTIC CHECK POINT PROTEIN BFA1"/>
    <property type="match status" value="1"/>
</dbReference>
<comment type="caution">
    <text evidence="2">The sequence shown here is derived from an EMBL/GenBank/DDBJ whole genome shotgun (WGS) entry which is preliminary data.</text>
</comment>
<feature type="compositionally biased region" description="Basic residues" evidence="1">
    <location>
        <begin position="459"/>
        <end position="470"/>
    </location>
</feature>
<feature type="compositionally biased region" description="Acidic residues" evidence="1">
    <location>
        <begin position="53"/>
        <end position="70"/>
    </location>
</feature>
<dbReference type="Proteomes" id="UP000646827">
    <property type="component" value="Unassembled WGS sequence"/>
</dbReference>
<feature type="compositionally biased region" description="Low complexity" evidence="1">
    <location>
        <begin position="287"/>
        <end position="301"/>
    </location>
</feature>
<dbReference type="GO" id="GO:0044732">
    <property type="term" value="C:mitotic spindle pole body"/>
    <property type="evidence" value="ECO:0007669"/>
    <property type="project" value="TreeGrafter"/>
</dbReference>
<name>A0A8H7RZH6_9FUNG</name>
<dbReference type="GO" id="GO:0001100">
    <property type="term" value="P:negative regulation of exit from mitosis"/>
    <property type="evidence" value="ECO:0007669"/>
    <property type="project" value="InterPro"/>
</dbReference>
<dbReference type="OrthoDB" id="19159at2759"/>
<dbReference type="AlphaFoldDB" id="A0A8H7RZH6"/>
<sequence length="676" mass="77947">MSLEDDNNWDNDIVFNQALLEQKLASNKRGNIHARYPDKDLEDAFARLHGSDDYEEEEEEEEEDDDDETESTFISHHSDKLFVKEEHCDSSLSIPGLDDYMLGSPCSGVVTRLGSSHKQVVLDHGDWEEDIKLPSKGLPSNLSMRQPVMESLLHLPEDPPSSSSSSHQQQDISPVTRKVRFLNRDQINTYTPETMEQQNEQDQENEEGYNDIGFPDDMEHLAIQRASSPPPISSTIDPLTQQQQKIHSRSQFLSSSLYTRHIENEKEEEEENFCKDLQIDSDDAFQSKNNHTKSNTTTSTHVNRSKVSSIPRRIILPELKLTQSRPLGSSHVSLGNRQQQRSTRFLAPTYASRQRQVPTNNNNNNNNNLRVITSSSSSLPRRVFEKSKQQQQQHMNGNKTNTANGTTLISKPRSSVKYGNGSELDSLDILPDWKRRSLSCWKNLAEKRTAGTHVDPQRPWRHNMTRRKPTLIKPEDRTLNKEKYRWQGNEKNVLSFPNNNTLSSSSLSKQRHTMTRGNNNNNNNNGSSSGGGGSHRRPALITNMNKKSHASKNAEVIVGSMVFDPIEMKWKKSRNQEEEEEDNVLASIEDLGELNTPNFYRRDEMIHLNNHFQQQQQNKMREFKFSLAMKHLIQQQEQEHIKKMENWEFMKKEEDLFIPNNTPVRGFTYLLYHPHH</sequence>
<feature type="compositionally biased region" description="Polar residues" evidence="1">
    <location>
        <begin position="369"/>
        <end position="379"/>
    </location>
</feature>
<feature type="compositionally biased region" description="Low complexity" evidence="1">
    <location>
        <begin position="396"/>
        <end position="407"/>
    </location>
</feature>
<feature type="region of interest" description="Disordered" evidence="1">
    <location>
        <begin position="287"/>
        <end position="307"/>
    </location>
</feature>
<protein>
    <submittedName>
        <fullName evidence="2">Uncharacterized protein</fullName>
    </submittedName>
</protein>
<dbReference type="PANTHER" id="PTHR35140">
    <property type="entry name" value="MITOTIC CHECK POINT PROTEIN BFA1"/>
    <property type="match status" value="1"/>
</dbReference>
<proteinExistence type="predicted"/>
<evidence type="ECO:0000313" key="2">
    <source>
        <dbReference type="EMBL" id="KAG2219495.1"/>
    </source>
</evidence>
<evidence type="ECO:0000256" key="1">
    <source>
        <dbReference type="SAM" id="MobiDB-lite"/>
    </source>
</evidence>
<dbReference type="InterPro" id="IPR034586">
    <property type="entry name" value="Bfa1/Byr4"/>
</dbReference>
<dbReference type="GO" id="GO:1990334">
    <property type="term" value="C:Bfa1-Bub2 complex"/>
    <property type="evidence" value="ECO:0007669"/>
    <property type="project" value="InterPro"/>
</dbReference>
<feature type="region of interest" description="Disordered" evidence="1">
    <location>
        <begin position="450"/>
        <end position="539"/>
    </location>
</feature>
<dbReference type="GO" id="GO:0005096">
    <property type="term" value="F:GTPase activator activity"/>
    <property type="evidence" value="ECO:0007669"/>
    <property type="project" value="InterPro"/>
</dbReference>